<evidence type="ECO:0000256" key="1">
    <source>
        <dbReference type="ARBA" id="ARBA00022723"/>
    </source>
</evidence>
<dbReference type="Pfam" id="PF00067">
    <property type="entry name" value="p450"/>
    <property type="match status" value="1"/>
</dbReference>
<dbReference type="GO" id="GO:0004497">
    <property type="term" value="F:monooxygenase activity"/>
    <property type="evidence" value="ECO:0007669"/>
    <property type="project" value="UniProtKB-KW"/>
</dbReference>
<gene>
    <name evidence="5" type="ORF">BDA99DRAFT_434963</name>
</gene>
<proteinExistence type="predicted"/>
<dbReference type="GO" id="GO:0020037">
    <property type="term" value="F:heme binding"/>
    <property type="evidence" value="ECO:0007669"/>
    <property type="project" value="InterPro"/>
</dbReference>
<sequence>MTSILAIAFGSMAYFKPGDPQLHEAFALTERIAALLGPSEQIREFFPILQKILPSSRAEFVDVRKTMVKFYGGLLERFKKEKVTDECFVNEILAKGSLTDLQIISFASLFIGAGSETTASTLEWMIALLANHPEIQTRVYEEIKNNVGLERLPNHEDGNIDIINFSTYISTLY</sequence>
<dbReference type="InterPro" id="IPR002401">
    <property type="entry name" value="Cyt_P450_E_grp-I"/>
</dbReference>
<protein>
    <submittedName>
        <fullName evidence="5">Cytochrome P450</fullName>
    </submittedName>
</protein>
<keyword evidence="2" id="KW-0560">Oxidoreductase</keyword>
<evidence type="ECO:0000313" key="6">
    <source>
        <dbReference type="Proteomes" id="UP001209540"/>
    </source>
</evidence>
<comment type="caution">
    <text evidence="5">The sequence shown here is derived from an EMBL/GenBank/DDBJ whole genome shotgun (WGS) entry which is preliminary data.</text>
</comment>
<keyword evidence="3" id="KW-0408">Iron</keyword>
<evidence type="ECO:0000313" key="5">
    <source>
        <dbReference type="EMBL" id="KAI9269045.1"/>
    </source>
</evidence>
<keyword evidence="4" id="KW-0503">Monooxygenase</keyword>
<dbReference type="PANTHER" id="PTHR46300">
    <property type="entry name" value="P450, PUTATIVE (EUROFUNG)-RELATED-RELATED"/>
    <property type="match status" value="1"/>
</dbReference>
<dbReference type="GO" id="GO:0016705">
    <property type="term" value="F:oxidoreductase activity, acting on paired donors, with incorporation or reduction of molecular oxygen"/>
    <property type="evidence" value="ECO:0007669"/>
    <property type="project" value="InterPro"/>
</dbReference>
<dbReference type="Gene3D" id="1.10.630.10">
    <property type="entry name" value="Cytochrome P450"/>
    <property type="match status" value="1"/>
</dbReference>
<dbReference type="Proteomes" id="UP001209540">
    <property type="component" value="Unassembled WGS sequence"/>
</dbReference>
<evidence type="ECO:0000256" key="3">
    <source>
        <dbReference type="ARBA" id="ARBA00023004"/>
    </source>
</evidence>
<organism evidence="5 6">
    <name type="scientific">Phascolomyces articulosus</name>
    <dbReference type="NCBI Taxonomy" id="60185"/>
    <lineage>
        <taxon>Eukaryota</taxon>
        <taxon>Fungi</taxon>
        <taxon>Fungi incertae sedis</taxon>
        <taxon>Mucoromycota</taxon>
        <taxon>Mucoromycotina</taxon>
        <taxon>Mucoromycetes</taxon>
        <taxon>Mucorales</taxon>
        <taxon>Lichtheimiaceae</taxon>
        <taxon>Phascolomyces</taxon>
    </lineage>
</organism>
<dbReference type="PANTHER" id="PTHR46300:SF2">
    <property type="entry name" value="CYTOCHROME P450 MONOOXYGENASE ALNH-RELATED"/>
    <property type="match status" value="1"/>
</dbReference>
<evidence type="ECO:0000256" key="4">
    <source>
        <dbReference type="ARBA" id="ARBA00023033"/>
    </source>
</evidence>
<dbReference type="InterPro" id="IPR001128">
    <property type="entry name" value="Cyt_P450"/>
</dbReference>
<evidence type="ECO:0000256" key="2">
    <source>
        <dbReference type="ARBA" id="ARBA00023002"/>
    </source>
</evidence>
<keyword evidence="6" id="KW-1185">Reference proteome</keyword>
<dbReference type="InterPro" id="IPR036396">
    <property type="entry name" value="Cyt_P450_sf"/>
</dbReference>
<dbReference type="GO" id="GO:0005506">
    <property type="term" value="F:iron ion binding"/>
    <property type="evidence" value="ECO:0007669"/>
    <property type="project" value="InterPro"/>
</dbReference>
<reference evidence="5" key="2">
    <citation type="submission" date="2023-02" db="EMBL/GenBank/DDBJ databases">
        <authorList>
            <consortium name="DOE Joint Genome Institute"/>
            <person name="Mondo S.J."/>
            <person name="Chang Y."/>
            <person name="Wang Y."/>
            <person name="Ahrendt S."/>
            <person name="Andreopoulos W."/>
            <person name="Barry K."/>
            <person name="Beard J."/>
            <person name="Benny G.L."/>
            <person name="Blankenship S."/>
            <person name="Bonito G."/>
            <person name="Cuomo C."/>
            <person name="Desiro A."/>
            <person name="Gervers K.A."/>
            <person name="Hundley H."/>
            <person name="Kuo A."/>
            <person name="LaButti K."/>
            <person name="Lang B.F."/>
            <person name="Lipzen A."/>
            <person name="O'Donnell K."/>
            <person name="Pangilinan J."/>
            <person name="Reynolds N."/>
            <person name="Sandor L."/>
            <person name="Smith M.W."/>
            <person name="Tsang A."/>
            <person name="Grigoriev I.V."/>
            <person name="Stajich J.E."/>
            <person name="Spatafora J.W."/>
        </authorList>
    </citation>
    <scope>NUCLEOTIDE SEQUENCE</scope>
    <source>
        <strain evidence="5">RSA 2281</strain>
    </source>
</reference>
<dbReference type="EMBL" id="JAIXMP010000008">
    <property type="protein sequence ID" value="KAI9269045.1"/>
    <property type="molecule type" value="Genomic_DNA"/>
</dbReference>
<dbReference type="SUPFAM" id="SSF48264">
    <property type="entry name" value="Cytochrome P450"/>
    <property type="match status" value="1"/>
</dbReference>
<accession>A0AAD5PFW1</accession>
<reference evidence="5" key="1">
    <citation type="journal article" date="2022" name="IScience">
        <title>Evolution of zygomycete secretomes and the origins of terrestrial fungal ecologies.</title>
        <authorList>
            <person name="Chang Y."/>
            <person name="Wang Y."/>
            <person name="Mondo S."/>
            <person name="Ahrendt S."/>
            <person name="Andreopoulos W."/>
            <person name="Barry K."/>
            <person name="Beard J."/>
            <person name="Benny G.L."/>
            <person name="Blankenship S."/>
            <person name="Bonito G."/>
            <person name="Cuomo C."/>
            <person name="Desiro A."/>
            <person name="Gervers K.A."/>
            <person name="Hundley H."/>
            <person name="Kuo A."/>
            <person name="LaButti K."/>
            <person name="Lang B.F."/>
            <person name="Lipzen A."/>
            <person name="O'Donnell K."/>
            <person name="Pangilinan J."/>
            <person name="Reynolds N."/>
            <person name="Sandor L."/>
            <person name="Smith M.E."/>
            <person name="Tsang A."/>
            <person name="Grigoriev I.V."/>
            <person name="Stajich J.E."/>
            <person name="Spatafora J.W."/>
        </authorList>
    </citation>
    <scope>NUCLEOTIDE SEQUENCE</scope>
    <source>
        <strain evidence="5">RSA 2281</strain>
    </source>
</reference>
<dbReference type="PRINTS" id="PR00463">
    <property type="entry name" value="EP450I"/>
</dbReference>
<dbReference type="InterPro" id="IPR050364">
    <property type="entry name" value="Cytochrome_P450_fung"/>
</dbReference>
<dbReference type="AlphaFoldDB" id="A0AAD5PFW1"/>
<name>A0AAD5PFW1_9FUNG</name>
<keyword evidence="1" id="KW-0479">Metal-binding</keyword>